<dbReference type="Pfam" id="PF19515">
    <property type="entry name" value="DUF6048"/>
    <property type="match status" value="1"/>
</dbReference>
<reference evidence="1" key="2">
    <citation type="journal article" date="2024" name="Antonie Van Leeuwenhoek">
        <title>Roseihalotalea indica gen. nov., sp. nov., a halophilic Bacteroidetes from mesopelagic Southwest Indian Ocean with higher carbohydrate metabolic potential.</title>
        <authorList>
            <person name="Chen B."/>
            <person name="Zhang M."/>
            <person name="Lin D."/>
            <person name="Ye J."/>
            <person name="Tang K."/>
        </authorList>
    </citation>
    <scope>NUCLEOTIDE SEQUENCE</scope>
    <source>
        <strain evidence="1">TK19036</strain>
    </source>
</reference>
<protein>
    <submittedName>
        <fullName evidence="1">DUF6048 family protein</fullName>
    </submittedName>
</protein>
<organism evidence="1">
    <name type="scientific">Roseihalotalea indica</name>
    <dbReference type="NCBI Taxonomy" id="2867963"/>
    <lineage>
        <taxon>Bacteria</taxon>
        <taxon>Pseudomonadati</taxon>
        <taxon>Bacteroidota</taxon>
        <taxon>Cytophagia</taxon>
        <taxon>Cytophagales</taxon>
        <taxon>Catalimonadaceae</taxon>
        <taxon>Roseihalotalea</taxon>
    </lineage>
</organism>
<dbReference type="InterPro" id="IPR046111">
    <property type="entry name" value="DUF6048"/>
</dbReference>
<accession>A0AA49GSI3</accession>
<dbReference type="AlphaFoldDB" id="A0AA49GSI3"/>
<name>A0AA49GSI3_9BACT</name>
<reference evidence="1" key="1">
    <citation type="journal article" date="2023" name="Comput. Struct. Biotechnol. J.">
        <title>Discovery of a novel marine Bacteroidetes with a rich repertoire of carbohydrate-active enzymes.</title>
        <authorList>
            <person name="Chen B."/>
            <person name="Liu G."/>
            <person name="Chen Q."/>
            <person name="Wang H."/>
            <person name="Liu L."/>
            <person name="Tang K."/>
        </authorList>
    </citation>
    <scope>NUCLEOTIDE SEQUENCE</scope>
    <source>
        <strain evidence="1">TK19036</strain>
    </source>
</reference>
<proteinExistence type="predicted"/>
<evidence type="ECO:0000313" key="1">
    <source>
        <dbReference type="EMBL" id="WKN38748.1"/>
    </source>
</evidence>
<gene>
    <name evidence="1" type="ORF">K4G66_08530</name>
</gene>
<dbReference type="EMBL" id="CP120682">
    <property type="protein sequence ID" value="WKN38748.1"/>
    <property type="molecule type" value="Genomic_DNA"/>
</dbReference>
<sequence length="244" mass="27796">MRKLLLSSVIIWLSGITLLHAQVVDSLDEVGKYEPLALRVGVSLNNIIENLSRSNDTKYGFQADAVFGRYMLAAEYGKAEITRTTDPLGTNQIPYQYSSQGWFFRVGPDVNLLVNQAKTSFRADTDIIFFGLRLGHARVTDAMTLQTQDDTFSSNGNNNGFWESQTITVQNKGLGVTWVEMTAGMKVQLYRNIFMGYNLRYKFGRTFNQKQSLIPYMVPGFGKGENKNSFGFDYYLFYRIPFRK</sequence>